<dbReference type="OrthoDB" id="26525at2759"/>
<evidence type="ECO:0000256" key="1">
    <source>
        <dbReference type="ARBA" id="ARBA00022737"/>
    </source>
</evidence>
<dbReference type="Gene3D" id="1.10.238.10">
    <property type="entry name" value="EF-hand"/>
    <property type="match status" value="4"/>
</dbReference>
<dbReference type="FunFam" id="1.10.238.10:FF:000178">
    <property type="entry name" value="Calmodulin-2 A"/>
    <property type="match status" value="2"/>
</dbReference>
<dbReference type="Proteomes" id="UP000276133">
    <property type="component" value="Unassembled WGS sequence"/>
</dbReference>
<evidence type="ECO:0000259" key="4">
    <source>
        <dbReference type="PROSITE" id="PS50222"/>
    </source>
</evidence>
<protein>
    <submittedName>
        <fullName evidence="5">Calmodulin 12</fullName>
    </submittedName>
</protein>
<dbReference type="GO" id="GO:0005509">
    <property type="term" value="F:calcium ion binding"/>
    <property type="evidence" value="ECO:0007669"/>
    <property type="project" value="InterPro"/>
</dbReference>
<dbReference type="AlphaFoldDB" id="A0A3M7RQ49"/>
<organism evidence="5 6">
    <name type="scientific">Brachionus plicatilis</name>
    <name type="common">Marine rotifer</name>
    <name type="synonym">Brachionus muelleri</name>
    <dbReference type="NCBI Taxonomy" id="10195"/>
    <lineage>
        <taxon>Eukaryota</taxon>
        <taxon>Metazoa</taxon>
        <taxon>Spiralia</taxon>
        <taxon>Gnathifera</taxon>
        <taxon>Rotifera</taxon>
        <taxon>Eurotatoria</taxon>
        <taxon>Monogononta</taxon>
        <taxon>Pseudotrocha</taxon>
        <taxon>Ploima</taxon>
        <taxon>Brachionidae</taxon>
        <taxon>Brachionus</taxon>
    </lineage>
</organism>
<accession>A0A3M7RQ49</accession>
<dbReference type="STRING" id="10195.A0A3M7RQ49"/>
<dbReference type="CDD" id="cd00051">
    <property type="entry name" value="EFh"/>
    <property type="match status" value="4"/>
</dbReference>
<dbReference type="PANTHER" id="PTHR23048">
    <property type="entry name" value="MYOSIN LIGHT CHAIN 1, 3"/>
    <property type="match status" value="1"/>
</dbReference>
<dbReference type="InterPro" id="IPR002048">
    <property type="entry name" value="EF_hand_dom"/>
</dbReference>
<evidence type="ECO:0000313" key="5">
    <source>
        <dbReference type="EMBL" id="RNA25662.1"/>
    </source>
</evidence>
<evidence type="ECO:0000256" key="3">
    <source>
        <dbReference type="SAM" id="MobiDB-lite"/>
    </source>
</evidence>
<feature type="domain" description="EF-hand" evidence="4">
    <location>
        <begin position="4"/>
        <end position="39"/>
    </location>
</feature>
<feature type="compositionally biased region" description="Low complexity" evidence="3">
    <location>
        <begin position="253"/>
        <end position="263"/>
    </location>
</feature>
<comment type="caution">
    <text evidence="5">The sequence shown here is derived from an EMBL/GenBank/DDBJ whole genome shotgun (WGS) entry which is preliminary data.</text>
</comment>
<feature type="region of interest" description="Disordered" evidence="3">
    <location>
        <begin position="82"/>
        <end position="109"/>
    </location>
</feature>
<proteinExistence type="predicted"/>
<feature type="region of interest" description="Disordered" evidence="3">
    <location>
        <begin position="203"/>
        <end position="263"/>
    </location>
</feature>
<dbReference type="PANTHER" id="PTHR23048:SF0">
    <property type="entry name" value="CALMODULIN LIKE 3"/>
    <property type="match status" value="1"/>
</dbReference>
<dbReference type="InterPro" id="IPR050230">
    <property type="entry name" value="CALM/Myosin/TropC-like"/>
</dbReference>
<dbReference type="InterPro" id="IPR011992">
    <property type="entry name" value="EF-hand-dom_pair"/>
</dbReference>
<dbReference type="Pfam" id="PF13499">
    <property type="entry name" value="EF-hand_7"/>
    <property type="match status" value="4"/>
</dbReference>
<keyword evidence="2" id="KW-0106">Calcium</keyword>
<evidence type="ECO:0000313" key="6">
    <source>
        <dbReference type="Proteomes" id="UP000276133"/>
    </source>
</evidence>
<dbReference type="GO" id="GO:0016460">
    <property type="term" value="C:myosin II complex"/>
    <property type="evidence" value="ECO:0007669"/>
    <property type="project" value="TreeGrafter"/>
</dbReference>
<gene>
    <name evidence="5" type="ORF">BpHYR1_017060</name>
</gene>
<dbReference type="PROSITE" id="PS00018">
    <property type="entry name" value="EF_HAND_1"/>
    <property type="match status" value="8"/>
</dbReference>
<name>A0A3M7RQ49_BRAPC</name>
<feature type="domain" description="EF-hand" evidence="4">
    <location>
        <begin position="126"/>
        <end position="161"/>
    </location>
</feature>
<reference evidence="5 6" key="1">
    <citation type="journal article" date="2018" name="Sci. Rep.">
        <title>Genomic signatures of local adaptation to the degree of environmental predictability in rotifers.</title>
        <authorList>
            <person name="Franch-Gras L."/>
            <person name="Hahn C."/>
            <person name="Garcia-Roger E.M."/>
            <person name="Carmona M.J."/>
            <person name="Serra M."/>
            <person name="Gomez A."/>
        </authorList>
    </citation>
    <scope>NUCLEOTIDE SEQUENCE [LARGE SCALE GENOMIC DNA]</scope>
    <source>
        <strain evidence="5">HYR1</strain>
    </source>
</reference>
<dbReference type="SUPFAM" id="SSF47473">
    <property type="entry name" value="EF-hand"/>
    <property type="match status" value="2"/>
</dbReference>
<feature type="compositionally biased region" description="Polar residues" evidence="3">
    <location>
        <begin position="230"/>
        <end position="242"/>
    </location>
</feature>
<feature type="domain" description="EF-hand" evidence="4">
    <location>
        <begin position="279"/>
        <end position="314"/>
    </location>
</feature>
<feature type="domain" description="EF-hand" evidence="4">
    <location>
        <begin position="315"/>
        <end position="350"/>
    </location>
</feature>
<feature type="domain" description="EF-hand" evidence="4">
    <location>
        <begin position="389"/>
        <end position="424"/>
    </location>
</feature>
<dbReference type="PROSITE" id="PS50222">
    <property type="entry name" value="EF_HAND_2"/>
    <property type="match status" value="8"/>
</dbReference>
<feature type="domain" description="EF-hand" evidence="4">
    <location>
        <begin position="353"/>
        <end position="388"/>
    </location>
</feature>
<dbReference type="EMBL" id="REGN01002888">
    <property type="protein sequence ID" value="RNA25662.1"/>
    <property type="molecule type" value="Genomic_DNA"/>
</dbReference>
<evidence type="ECO:0000256" key="2">
    <source>
        <dbReference type="ARBA" id="ARBA00022837"/>
    </source>
</evidence>
<keyword evidence="6" id="KW-1185">Reference proteome</keyword>
<dbReference type="InterPro" id="IPR018247">
    <property type="entry name" value="EF_Hand_1_Ca_BS"/>
</dbReference>
<feature type="domain" description="EF-hand" evidence="4">
    <location>
        <begin position="46"/>
        <end position="81"/>
    </location>
</feature>
<dbReference type="SMART" id="SM00054">
    <property type="entry name" value="EFh"/>
    <property type="match status" value="8"/>
</dbReference>
<sequence>MKSFLSSTLNKVFHIFDRDHDGSITIDDVQAVMDSFQFLQNELEMPSLEQIRVAFEKFDDNKNGAIEFDEFMNILKSAGSSQAMSPSGTSQDFSFSKNGSKLSQQNSHESNVDYDINKFRNDYSDLVMSNMKLIFEQFDKDNDGKITKHELTFVMRNLFPDEEITEQDISHMLKAADLDNNGFIDFEEFANMFNLYKKNPPSETITSSEFCSPSPKLRSSVKIRKDISRSNKSINSKLNSRNSSKEPGKRSRSQSQSNSASQSPNIANYRKFVQLFTTSQLMDLKAAFTMFDKNGDHKISESELFQVMKYLGLKTTEKEVKAMIQVVDKNQNGYVDYDEFIQMMTQTNIKPQNAEDEVKKTFDIFDIDGNGYISADEIKKTMQNIGENLTDDEVKDMIKAADKNGDGKIDITEFSGLLSGTNIFQS</sequence>
<feature type="domain" description="EF-hand" evidence="4">
    <location>
        <begin position="164"/>
        <end position="199"/>
    </location>
</feature>
<keyword evidence="1" id="KW-0677">Repeat</keyword>